<dbReference type="STRING" id="1082933.A6B35_08375"/>
<organism evidence="1 2">
    <name type="scientific">Mesorhizobium amorphae CCNWGS0123</name>
    <dbReference type="NCBI Taxonomy" id="1082933"/>
    <lineage>
        <taxon>Bacteria</taxon>
        <taxon>Pseudomonadati</taxon>
        <taxon>Pseudomonadota</taxon>
        <taxon>Alphaproteobacteria</taxon>
        <taxon>Hyphomicrobiales</taxon>
        <taxon>Phyllobacteriaceae</taxon>
        <taxon>Mesorhizobium</taxon>
    </lineage>
</organism>
<dbReference type="PATRIC" id="fig|1082933.3.peg.1506"/>
<dbReference type="AlphaFoldDB" id="G6Y6L5"/>
<dbReference type="eggNOG" id="ENOG5032TAA">
    <property type="taxonomic scope" value="Bacteria"/>
</dbReference>
<name>G6Y6L5_9HYPH</name>
<reference evidence="1 2" key="1">
    <citation type="journal article" date="2012" name="J. Bacteriol.">
        <title>Draft Genome Sequence of Plant Growth-Promoting Rhizobium Mesorhizobium amorphae, Isolated from Zinc-Lead Mine Tailings.</title>
        <authorList>
            <person name="Hao X."/>
            <person name="Lin Y."/>
            <person name="Johnstone L."/>
            <person name="Baltrus D.A."/>
            <person name="Miller S.J."/>
            <person name="Wei G."/>
            <person name="Rensing C."/>
        </authorList>
    </citation>
    <scope>NUCLEOTIDE SEQUENCE [LARGE SCALE GENOMIC DNA]</scope>
    <source>
        <strain evidence="1 2">CCNWGS0123</strain>
    </source>
</reference>
<accession>G6Y6L5</accession>
<dbReference type="EMBL" id="AGSN01000071">
    <property type="protein sequence ID" value="EHH12705.1"/>
    <property type="molecule type" value="Genomic_DNA"/>
</dbReference>
<sequence>MAALWITSKEFAMTNLQDLTPKFRHVRLLLAREKGHPEGEREEGYDVLAPLTGEGRIDAEEWKSHRAACRVRRFRTGEDDLIGRLRRKPGGQWYFDYAEGDRDDEIGFHLGDERFVTGEYVSIERNGAMHTYQVARVERP</sequence>
<evidence type="ECO:0000313" key="1">
    <source>
        <dbReference type="EMBL" id="EHH12705.1"/>
    </source>
</evidence>
<evidence type="ECO:0000313" key="2">
    <source>
        <dbReference type="Proteomes" id="UP000002949"/>
    </source>
</evidence>
<protein>
    <submittedName>
        <fullName evidence="1">Uncharacterized protein</fullName>
    </submittedName>
</protein>
<dbReference type="Proteomes" id="UP000002949">
    <property type="component" value="Unassembled WGS sequence"/>
</dbReference>
<keyword evidence="2" id="KW-1185">Reference proteome</keyword>
<gene>
    <name evidence="1" type="ORF">MEA186_07899</name>
</gene>
<proteinExistence type="predicted"/>